<evidence type="ECO:0000259" key="1">
    <source>
        <dbReference type="PROSITE" id="PS50056"/>
    </source>
</evidence>
<dbReference type="Pfam" id="PF13350">
    <property type="entry name" value="Y_phosphatase3"/>
    <property type="match status" value="1"/>
</dbReference>
<protein>
    <recommendedName>
        <fullName evidence="1">Tyrosine specific protein phosphatases domain-containing protein</fullName>
    </recommendedName>
</protein>
<dbReference type="EMBL" id="GL945482">
    <property type="protein sequence ID" value="EGN97224.1"/>
    <property type="molecule type" value="Genomic_DNA"/>
</dbReference>
<dbReference type="Gene3D" id="3.90.190.10">
    <property type="entry name" value="Protein tyrosine phosphatase superfamily"/>
    <property type="match status" value="1"/>
</dbReference>
<dbReference type="PANTHER" id="PTHR31126:SF1">
    <property type="entry name" value="TYROSINE SPECIFIC PROTEIN PHOSPHATASES DOMAIN-CONTAINING PROTEIN"/>
    <property type="match status" value="1"/>
</dbReference>
<accession>F8Q213</accession>
<dbReference type="InterPro" id="IPR000387">
    <property type="entry name" value="Tyr_Pase_dom"/>
</dbReference>
<keyword evidence="3" id="KW-1185">Reference proteome</keyword>
<gene>
    <name evidence="2" type="ORF">SERLA73DRAFT_183887</name>
</gene>
<feature type="domain" description="Tyrosine specific protein phosphatases" evidence="1">
    <location>
        <begin position="138"/>
        <end position="183"/>
    </location>
</feature>
<dbReference type="eggNOG" id="ENOG502RZFS">
    <property type="taxonomic scope" value="Eukaryota"/>
</dbReference>
<evidence type="ECO:0000313" key="3">
    <source>
        <dbReference type="Proteomes" id="UP000008063"/>
    </source>
</evidence>
<dbReference type="SUPFAM" id="SSF52799">
    <property type="entry name" value="(Phosphotyrosine protein) phosphatases II"/>
    <property type="match status" value="1"/>
</dbReference>
<dbReference type="InterPro" id="IPR029021">
    <property type="entry name" value="Prot-tyrosine_phosphatase-like"/>
</dbReference>
<name>F8Q213_SERL3</name>
<proteinExistence type="predicted"/>
<dbReference type="PANTHER" id="PTHR31126">
    <property type="entry name" value="TYROSINE-PROTEIN PHOSPHATASE"/>
    <property type="match status" value="1"/>
</dbReference>
<dbReference type="InterPro" id="IPR026893">
    <property type="entry name" value="Tyr/Ser_Pase_IphP-type"/>
</dbReference>
<evidence type="ECO:0000313" key="2">
    <source>
        <dbReference type="EMBL" id="EGN97224.1"/>
    </source>
</evidence>
<dbReference type="STRING" id="936435.F8Q213"/>
<reference evidence="3" key="1">
    <citation type="journal article" date="2011" name="Science">
        <title>The plant cell wall-decomposing machinery underlies the functional diversity of forest fungi.</title>
        <authorList>
            <person name="Eastwood D.C."/>
            <person name="Floudas D."/>
            <person name="Binder M."/>
            <person name="Majcherczyk A."/>
            <person name="Schneider P."/>
            <person name="Aerts A."/>
            <person name="Asiegbu F.O."/>
            <person name="Baker S.E."/>
            <person name="Barry K."/>
            <person name="Bendiksby M."/>
            <person name="Blumentritt M."/>
            <person name="Coutinho P.M."/>
            <person name="Cullen D."/>
            <person name="de Vries R.P."/>
            <person name="Gathman A."/>
            <person name="Goodell B."/>
            <person name="Henrissat B."/>
            <person name="Ihrmark K."/>
            <person name="Kauserud H."/>
            <person name="Kohler A."/>
            <person name="LaButti K."/>
            <person name="Lapidus A."/>
            <person name="Lavin J.L."/>
            <person name="Lee Y.-H."/>
            <person name="Lindquist E."/>
            <person name="Lilly W."/>
            <person name="Lucas S."/>
            <person name="Morin E."/>
            <person name="Murat C."/>
            <person name="Oguiza J.A."/>
            <person name="Park J."/>
            <person name="Pisabarro A.G."/>
            <person name="Riley R."/>
            <person name="Rosling A."/>
            <person name="Salamov A."/>
            <person name="Schmidt O."/>
            <person name="Schmutz J."/>
            <person name="Skrede I."/>
            <person name="Stenlid J."/>
            <person name="Wiebenga A."/>
            <person name="Xie X."/>
            <person name="Kuees U."/>
            <person name="Hibbett D.S."/>
            <person name="Hoffmeister D."/>
            <person name="Hoegberg N."/>
            <person name="Martin F."/>
            <person name="Grigoriev I.V."/>
            <person name="Watkinson S.C."/>
        </authorList>
    </citation>
    <scope>NUCLEOTIDE SEQUENCE [LARGE SCALE GENOMIC DNA]</scope>
    <source>
        <strain evidence="3">strain S7.3</strain>
    </source>
</reference>
<dbReference type="Proteomes" id="UP000008063">
    <property type="component" value="Unassembled WGS sequence"/>
</dbReference>
<dbReference type="OMA" id="HTIFDFR"/>
<dbReference type="PROSITE" id="PS50056">
    <property type="entry name" value="TYR_PHOSPHATASE_2"/>
    <property type="match status" value="1"/>
</dbReference>
<organism evidence="3">
    <name type="scientific">Serpula lacrymans var. lacrymans (strain S7.3)</name>
    <name type="common">Dry rot fungus</name>
    <dbReference type="NCBI Taxonomy" id="936435"/>
    <lineage>
        <taxon>Eukaryota</taxon>
        <taxon>Fungi</taxon>
        <taxon>Dikarya</taxon>
        <taxon>Basidiomycota</taxon>
        <taxon>Agaricomycotina</taxon>
        <taxon>Agaricomycetes</taxon>
        <taxon>Agaricomycetidae</taxon>
        <taxon>Boletales</taxon>
        <taxon>Coniophorineae</taxon>
        <taxon>Serpulaceae</taxon>
        <taxon>Serpula</taxon>
    </lineage>
</organism>
<dbReference type="InParanoid" id="F8Q213"/>
<sequence length="267" mass="29404">MTRLPCSVRNPLSLPPPFVVIEGIDNVRTIGTFARSPSVNIKPALIYRGGDPMKITERGKNQLRELGITTVIDLRSDRDPDLVLGIKDVQWVSVPQEEKSAEDPLKTTEKLRGYETDPLQAFVAAYTGVLKGAGPVFELFFAHLRDKPTEPVLVQCSAGKNRTGIAIALLLMILGVNDEDIIDDYALSSIGLQAALPMLVAKFQNRSQAYRENHKGLMNFLSAKAETMRATLAVVREQFGGAENYLTTHTSLGITDIENIRRNLLTS</sequence>
<dbReference type="AlphaFoldDB" id="F8Q213"/>
<dbReference type="HOGENOM" id="CLU_057546_1_3_1"/>
<dbReference type="GO" id="GO:0004721">
    <property type="term" value="F:phosphoprotein phosphatase activity"/>
    <property type="evidence" value="ECO:0007669"/>
    <property type="project" value="InterPro"/>
</dbReference>